<proteinExistence type="predicted"/>
<dbReference type="CDD" id="cd06577">
    <property type="entry name" value="PASTA_pknB"/>
    <property type="match status" value="1"/>
</dbReference>
<evidence type="ECO:0000256" key="1">
    <source>
        <dbReference type="SAM" id="Phobius"/>
    </source>
</evidence>
<dbReference type="SMART" id="SM00740">
    <property type="entry name" value="PASTA"/>
    <property type="match status" value="1"/>
</dbReference>
<protein>
    <recommendedName>
        <fullName evidence="2">PASTA domain-containing protein</fullName>
    </recommendedName>
</protein>
<dbReference type="InterPro" id="IPR005543">
    <property type="entry name" value="PASTA_dom"/>
</dbReference>
<dbReference type="Gene3D" id="3.30.10.20">
    <property type="match status" value="1"/>
</dbReference>
<organism evidence="3 4">
    <name type="scientific">Microlunatus panaciterrae</name>
    <dbReference type="NCBI Taxonomy" id="400768"/>
    <lineage>
        <taxon>Bacteria</taxon>
        <taxon>Bacillati</taxon>
        <taxon>Actinomycetota</taxon>
        <taxon>Actinomycetes</taxon>
        <taxon>Propionibacteriales</taxon>
        <taxon>Propionibacteriaceae</taxon>
        <taxon>Microlunatus</taxon>
    </lineage>
</organism>
<dbReference type="Proteomes" id="UP000704762">
    <property type="component" value="Unassembled WGS sequence"/>
</dbReference>
<dbReference type="EMBL" id="JAFBCF010000001">
    <property type="protein sequence ID" value="MBM7798687.1"/>
    <property type="molecule type" value="Genomic_DNA"/>
</dbReference>
<name>A0ABS2RJE4_9ACTN</name>
<dbReference type="PROSITE" id="PS51178">
    <property type="entry name" value="PASTA"/>
    <property type="match status" value="1"/>
</dbReference>
<evidence type="ECO:0000259" key="2">
    <source>
        <dbReference type="PROSITE" id="PS51178"/>
    </source>
</evidence>
<reference evidence="3 4" key="1">
    <citation type="submission" date="2021-01" db="EMBL/GenBank/DDBJ databases">
        <title>Sequencing the genomes of 1000 actinobacteria strains.</title>
        <authorList>
            <person name="Klenk H.-P."/>
        </authorList>
    </citation>
    <scope>NUCLEOTIDE SEQUENCE [LARGE SCALE GENOMIC DNA]</scope>
    <source>
        <strain evidence="3 4">DSM 18662</strain>
    </source>
</reference>
<keyword evidence="4" id="KW-1185">Reference proteome</keyword>
<accession>A0ABS2RJE4</accession>
<keyword evidence="1" id="KW-1133">Transmembrane helix</keyword>
<keyword evidence="1" id="KW-0812">Transmembrane</keyword>
<feature type="domain" description="PASTA" evidence="2">
    <location>
        <begin position="214"/>
        <end position="279"/>
    </location>
</feature>
<dbReference type="RefSeq" id="WP_204917202.1">
    <property type="nucleotide sequence ID" value="NZ_BAAAQP010000002.1"/>
</dbReference>
<dbReference type="SUPFAM" id="SSF54184">
    <property type="entry name" value="Penicillin-binding protein 2x (pbp-2x), c-terminal domain"/>
    <property type="match status" value="1"/>
</dbReference>
<dbReference type="Pfam" id="PF03793">
    <property type="entry name" value="PASTA"/>
    <property type="match status" value="1"/>
</dbReference>
<gene>
    <name evidence="3" type="ORF">JOE57_001608</name>
</gene>
<dbReference type="Gene3D" id="2.60.40.2700">
    <property type="match status" value="1"/>
</dbReference>
<sequence>MTNLMGRPVRARLVPKGGDGAEDSWLSVTGETEVPLNIGGTLTADVLVRVPDTAPEGKRTLRLEVVAEDNTEMVSGQSVSFTVPAPVEPKKFPWLLIIIAVVVLLVIGAAVWFFLLRTDPTPKVISAPVVNGTPQVGKQLTADEGEWDSTIDRFTFQWESCTAVGVCAPVAGATKSTFVATDAEVGRTLRVTVTAVTKRGAKGMASSTETAKVASDKVAMPDFVGLSVSQAQRLAQQQGLTLLINLVDPPICGPRILTQSIAAGTPVDPGSSVALTAHKAIKPPFCFRDTTRPTLKQTAK</sequence>
<evidence type="ECO:0000313" key="3">
    <source>
        <dbReference type="EMBL" id="MBM7798687.1"/>
    </source>
</evidence>
<comment type="caution">
    <text evidence="3">The sequence shown here is derived from an EMBL/GenBank/DDBJ whole genome shotgun (WGS) entry which is preliminary data.</text>
</comment>
<keyword evidence="1" id="KW-0472">Membrane</keyword>
<feature type="transmembrane region" description="Helical" evidence="1">
    <location>
        <begin position="94"/>
        <end position="115"/>
    </location>
</feature>
<evidence type="ECO:0000313" key="4">
    <source>
        <dbReference type="Proteomes" id="UP000704762"/>
    </source>
</evidence>